<proteinExistence type="predicted"/>
<dbReference type="AlphaFoldDB" id="A0A940P713"/>
<dbReference type="InterPro" id="IPR010982">
    <property type="entry name" value="Lambda_DNA-bd_dom_sf"/>
</dbReference>
<dbReference type="RefSeq" id="WP_209530412.1">
    <property type="nucleotide sequence ID" value="NZ_JAEEGA010000012.1"/>
</dbReference>
<evidence type="ECO:0000313" key="3">
    <source>
        <dbReference type="Proteomes" id="UP000674938"/>
    </source>
</evidence>
<dbReference type="InterPro" id="IPR001387">
    <property type="entry name" value="Cro/C1-type_HTH"/>
</dbReference>
<organism evidence="2 3">
    <name type="scientific">Vagococcus allomyrinae</name>
    <dbReference type="NCBI Taxonomy" id="2794353"/>
    <lineage>
        <taxon>Bacteria</taxon>
        <taxon>Bacillati</taxon>
        <taxon>Bacillota</taxon>
        <taxon>Bacilli</taxon>
        <taxon>Lactobacillales</taxon>
        <taxon>Enterococcaceae</taxon>
        <taxon>Vagococcus</taxon>
    </lineage>
</organism>
<protein>
    <submittedName>
        <fullName evidence="2">Helix-turn-helix transcriptional regulator</fullName>
    </submittedName>
</protein>
<dbReference type="SMART" id="SM00530">
    <property type="entry name" value="HTH_XRE"/>
    <property type="match status" value="1"/>
</dbReference>
<keyword evidence="3" id="KW-1185">Reference proteome</keyword>
<comment type="caution">
    <text evidence="2">The sequence shown here is derived from an EMBL/GenBank/DDBJ whole genome shotgun (WGS) entry which is preliminary data.</text>
</comment>
<dbReference type="Gene3D" id="1.10.260.40">
    <property type="entry name" value="lambda repressor-like DNA-binding domains"/>
    <property type="match status" value="1"/>
</dbReference>
<accession>A0A940P713</accession>
<dbReference type="SUPFAM" id="SSF47413">
    <property type="entry name" value="lambda repressor-like DNA-binding domains"/>
    <property type="match status" value="1"/>
</dbReference>
<evidence type="ECO:0000259" key="1">
    <source>
        <dbReference type="PROSITE" id="PS50943"/>
    </source>
</evidence>
<evidence type="ECO:0000313" key="2">
    <source>
        <dbReference type="EMBL" id="MBP1042829.1"/>
    </source>
</evidence>
<dbReference type="PROSITE" id="PS50943">
    <property type="entry name" value="HTH_CROC1"/>
    <property type="match status" value="1"/>
</dbReference>
<feature type="domain" description="HTH cro/C1-type" evidence="1">
    <location>
        <begin position="24"/>
        <end position="83"/>
    </location>
</feature>
<reference evidence="2" key="1">
    <citation type="submission" date="2020-12" db="EMBL/GenBank/DDBJ databases">
        <title>Vagococcus allomyrinae sp. nov. and Enterococcus lavae sp. nov., isolated from the larvae of Allomyrina dichotoma.</title>
        <authorList>
            <person name="Lee S.D."/>
        </authorList>
    </citation>
    <scope>NUCLEOTIDE SEQUENCE</scope>
    <source>
        <strain evidence="2">BWB3-3</strain>
    </source>
</reference>
<gene>
    <name evidence="2" type="ORF">I6N95_17570</name>
</gene>
<dbReference type="Proteomes" id="UP000674938">
    <property type="component" value="Unassembled WGS sequence"/>
</dbReference>
<name>A0A940P713_9ENTE</name>
<dbReference type="EMBL" id="JAEEGA010000012">
    <property type="protein sequence ID" value="MBP1042829.1"/>
    <property type="molecule type" value="Genomic_DNA"/>
</dbReference>
<dbReference type="CDD" id="cd00093">
    <property type="entry name" value="HTH_XRE"/>
    <property type="match status" value="1"/>
</dbReference>
<dbReference type="GO" id="GO:0003677">
    <property type="term" value="F:DNA binding"/>
    <property type="evidence" value="ECO:0007669"/>
    <property type="project" value="InterPro"/>
</dbReference>
<dbReference type="Pfam" id="PF01381">
    <property type="entry name" value="HTH_3"/>
    <property type="match status" value="1"/>
</dbReference>
<sequence>MRKEQTITNLIKRQSIHLEVAQLIKELRLAKRLNQGELSERANVSRQYICEIENGHRRQLNLVKIQDLVNGCGEQLFVTTSYANPLQISDQTEKEDQILRAFAEGKTELAEELLGDIRGWRYPTEHIVAKCKRNMAVAISYHFRGLPNYAHGKMNNLIAGLSYLDCGEEAEYFAEMFYRIIKNGDKELYRMYLETQKGVSS</sequence>